<evidence type="ECO:0000313" key="1">
    <source>
        <dbReference type="EMBL" id="KAK1466598.1"/>
    </source>
</evidence>
<reference evidence="1 2" key="1">
    <citation type="submission" date="2016-10" db="EMBL/GenBank/DDBJ databases">
        <title>The genome sequence of Colletotrichum fioriniae PJ7.</title>
        <authorList>
            <person name="Baroncelli R."/>
        </authorList>
    </citation>
    <scope>NUCLEOTIDE SEQUENCE [LARGE SCALE GENOMIC DNA]</scope>
    <source>
        <strain evidence="1 2">Tom-12</strain>
    </source>
</reference>
<organism evidence="1 2">
    <name type="scientific">Colletotrichum tamarilloi</name>
    <dbReference type="NCBI Taxonomy" id="1209934"/>
    <lineage>
        <taxon>Eukaryota</taxon>
        <taxon>Fungi</taxon>
        <taxon>Dikarya</taxon>
        <taxon>Ascomycota</taxon>
        <taxon>Pezizomycotina</taxon>
        <taxon>Sordariomycetes</taxon>
        <taxon>Hypocreomycetidae</taxon>
        <taxon>Glomerellales</taxon>
        <taxon>Glomerellaceae</taxon>
        <taxon>Colletotrichum</taxon>
        <taxon>Colletotrichum acutatum species complex</taxon>
    </lineage>
</organism>
<dbReference type="EMBL" id="MLFU01000304">
    <property type="protein sequence ID" value="KAK1466598.1"/>
    <property type="molecule type" value="Genomic_DNA"/>
</dbReference>
<dbReference type="GeneID" id="85417237"/>
<accession>A0ABQ9QGV5</accession>
<dbReference type="Proteomes" id="UP001227543">
    <property type="component" value="Unassembled WGS sequence"/>
</dbReference>
<keyword evidence="2" id="KW-1185">Reference proteome</keyword>
<evidence type="ECO:0000313" key="2">
    <source>
        <dbReference type="Proteomes" id="UP001227543"/>
    </source>
</evidence>
<gene>
    <name evidence="1" type="ORF">CTAM01_17007</name>
</gene>
<dbReference type="RefSeq" id="XP_060372422.1">
    <property type="nucleotide sequence ID" value="XM_060532999.1"/>
</dbReference>
<comment type="caution">
    <text evidence="1">The sequence shown here is derived from an EMBL/GenBank/DDBJ whole genome shotgun (WGS) entry which is preliminary data.</text>
</comment>
<sequence>MKFAQQKIRHSFCIGKAARKAAFERDTRWSRR</sequence>
<evidence type="ECO:0008006" key="3">
    <source>
        <dbReference type="Google" id="ProtNLM"/>
    </source>
</evidence>
<protein>
    <recommendedName>
        <fullName evidence="3">Transposase</fullName>
    </recommendedName>
</protein>
<proteinExistence type="predicted"/>
<name>A0ABQ9QGV5_9PEZI</name>